<dbReference type="Pfam" id="PF07969">
    <property type="entry name" value="Amidohydro_3"/>
    <property type="match status" value="1"/>
</dbReference>
<evidence type="ECO:0000259" key="1">
    <source>
        <dbReference type="Pfam" id="PF07969"/>
    </source>
</evidence>
<gene>
    <name evidence="2" type="ORF">V5R04_05610</name>
</gene>
<accession>A0AAU7E074</accession>
<dbReference type="InterPro" id="IPR032466">
    <property type="entry name" value="Metal_Hydrolase"/>
</dbReference>
<dbReference type="Gene3D" id="2.30.40.10">
    <property type="entry name" value="Urease, subunit C, domain 1"/>
    <property type="match status" value="1"/>
</dbReference>
<dbReference type="PANTHER" id="PTHR22642:SF2">
    <property type="entry name" value="PROTEIN LONG AFTER FAR-RED 3"/>
    <property type="match status" value="1"/>
</dbReference>
<protein>
    <submittedName>
        <fullName evidence="2">Amidohydrolase family protein</fullName>
    </submittedName>
</protein>
<dbReference type="GO" id="GO:0016810">
    <property type="term" value="F:hydrolase activity, acting on carbon-nitrogen (but not peptide) bonds"/>
    <property type="evidence" value="ECO:0007669"/>
    <property type="project" value="InterPro"/>
</dbReference>
<sequence length="543" mass="57160">MTSTLFRNGFIHSPADPFAEALLMEDGVIAWIGANDAAAGFAARADRIIDLDGALVTPGFVDSHVHLLETALAAEAVNVSPGAGGHSSARVLELLAPRARAWQPTEGALCATGYDDSQWTGEQLTQRELDDAFPDVHLYVPRADLHSGLVSSALLTHLGIAREAAPNGIVADGLHFQVRTAIRDIAPDRRERLYTKILREAAALGIVSVHENSAPGIDTRAGLTQLLQMTATADSGLPQVVGYLGELMSSPEQALEIAATIPGLSGFAGDLSVDGSFGSHSAAMRQPYTDKPDSLGTLHFDAEQIATHVHAVSMAKLAGGFHVIGDRGLDTVLAGFAMAAAQGPEVRSAIRRAGHRLEHVEIADAQAINQFIEFGIGLSIQPAFDAHWGGTGGMYESRLGTERTATTTPLRDFLAAGIAMGFGSDAPVTPIDPWAAITAALFHNNTDQRISARAAFLAHTRGAWRIAGQNTRGQGEIRIGSPADLAIWRCTELGVQAENSGRSSWTTDGRSGSPLLPILGPDAGPTQCLATYRGGTEIYSQLG</sequence>
<name>A0AAU7E074_9MICO</name>
<dbReference type="SUPFAM" id="SSF51556">
    <property type="entry name" value="Metallo-dependent hydrolases"/>
    <property type="match status" value="1"/>
</dbReference>
<proteinExistence type="predicted"/>
<dbReference type="InterPro" id="IPR013108">
    <property type="entry name" value="Amidohydro_3"/>
</dbReference>
<dbReference type="PANTHER" id="PTHR22642">
    <property type="entry name" value="IMIDAZOLONEPROPIONASE"/>
    <property type="match status" value="1"/>
</dbReference>
<dbReference type="SUPFAM" id="SSF51338">
    <property type="entry name" value="Composite domain of metallo-dependent hydrolases"/>
    <property type="match status" value="1"/>
</dbReference>
<feature type="domain" description="Amidohydrolase 3" evidence="1">
    <location>
        <begin position="47"/>
        <end position="496"/>
    </location>
</feature>
<dbReference type="Gene3D" id="3.10.310.70">
    <property type="match status" value="1"/>
</dbReference>
<evidence type="ECO:0000313" key="2">
    <source>
        <dbReference type="EMBL" id="XBH22697.1"/>
    </source>
</evidence>
<dbReference type="Gene3D" id="3.20.20.140">
    <property type="entry name" value="Metal-dependent hydrolases"/>
    <property type="match status" value="1"/>
</dbReference>
<reference evidence="2" key="1">
    <citation type="submission" date="2024-02" db="EMBL/GenBank/DDBJ databases">
        <title>Tomenella chthoni gen. nov. sp. nov., a member of the family Jonesiaceae isolated from bat guano.</title>
        <authorList>
            <person name="Miller S.L."/>
            <person name="King J."/>
            <person name="Sankaranarayanan K."/>
            <person name="Lawson P.A."/>
        </authorList>
    </citation>
    <scope>NUCLEOTIDE SEQUENCE</scope>
    <source>
        <strain evidence="2">BS-20</strain>
    </source>
</reference>
<organism evidence="2">
    <name type="scientific">Jonesiaceae bacterium BS-20</name>
    <dbReference type="NCBI Taxonomy" id="3120821"/>
    <lineage>
        <taxon>Bacteria</taxon>
        <taxon>Bacillati</taxon>
        <taxon>Actinomycetota</taxon>
        <taxon>Actinomycetes</taxon>
        <taxon>Micrococcales</taxon>
        <taxon>Jonesiaceae</taxon>
    </lineage>
</organism>
<dbReference type="InterPro" id="IPR011059">
    <property type="entry name" value="Metal-dep_hydrolase_composite"/>
</dbReference>
<dbReference type="AlphaFoldDB" id="A0AAU7E074"/>
<dbReference type="EMBL" id="CP146203">
    <property type="protein sequence ID" value="XBH22697.1"/>
    <property type="molecule type" value="Genomic_DNA"/>
</dbReference>